<sequence length="62" mass="6676">MRHPLRAPEYRALAAASLEAAGACALPHVQAKHEHAARTWTELADAEDARLASRARMTLSGV</sequence>
<dbReference type="EMBL" id="JADWOX010000001">
    <property type="protein sequence ID" value="MBI1682090.1"/>
    <property type="molecule type" value="Genomic_DNA"/>
</dbReference>
<accession>A0ABS0SR96</accession>
<organism evidence="1 2">
    <name type="scientific">Caulobacter hibisci</name>
    <dbReference type="NCBI Taxonomy" id="2035993"/>
    <lineage>
        <taxon>Bacteria</taxon>
        <taxon>Pseudomonadati</taxon>
        <taxon>Pseudomonadota</taxon>
        <taxon>Alphaproteobacteria</taxon>
        <taxon>Caulobacterales</taxon>
        <taxon>Caulobacteraceae</taxon>
        <taxon>Caulobacter</taxon>
    </lineage>
</organism>
<name>A0ABS0SR96_9CAUL</name>
<dbReference type="Proteomes" id="UP000639859">
    <property type="component" value="Unassembled WGS sequence"/>
</dbReference>
<gene>
    <name evidence="1" type="ORF">I4Q42_00230</name>
</gene>
<proteinExistence type="predicted"/>
<dbReference type="RefSeq" id="WP_198574068.1">
    <property type="nucleotide sequence ID" value="NZ_JADWOX010000001.1"/>
</dbReference>
<evidence type="ECO:0000313" key="1">
    <source>
        <dbReference type="EMBL" id="MBI1682090.1"/>
    </source>
</evidence>
<evidence type="ECO:0000313" key="2">
    <source>
        <dbReference type="Proteomes" id="UP000639859"/>
    </source>
</evidence>
<protein>
    <submittedName>
        <fullName evidence="1">Uncharacterized protein</fullName>
    </submittedName>
</protein>
<keyword evidence="2" id="KW-1185">Reference proteome</keyword>
<comment type="caution">
    <text evidence="1">The sequence shown here is derived from an EMBL/GenBank/DDBJ whole genome shotgun (WGS) entry which is preliminary data.</text>
</comment>
<reference evidence="1 2" key="1">
    <citation type="submission" date="2020-11" db="EMBL/GenBank/DDBJ databases">
        <title>genome sequence of strain KACC 18849.</title>
        <authorList>
            <person name="Gao J."/>
            <person name="Zhang X."/>
        </authorList>
    </citation>
    <scope>NUCLEOTIDE SEQUENCE [LARGE SCALE GENOMIC DNA]</scope>
    <source>
        <strain evidence="1 2">KACC 18849</strain>
    </source>
</reference>